<comment type="caution">
    <text evidence="2">The sequence shown here is derived from an EMBL/GenBank/DDBJ whole genome shotgun (WGS) entry which is preliminary data.</text>
</comment>
<feature type="region of interest" description="Disordered" evidence="1">
    <location>
        <begin position="62"/>
        <end position="84"/>
    </location>
</feature>
<accession>A0ABR1XU48</accession>
<evidence type="ECO:0000313" key="2">
    <source>
        <dbReference type="EMBL" id="KAK8166763.1"/>
    </source>
</evidence>
<protein>
    <submittedName>
        <fullName evidence="2">Uncharacterized protein</fullName>
    </submittedName>
</protein>
<organism evidence="2 3">
    <name type="scientific">Phyllosticta citrichinensis</name>
    <dbReference type="NCBI Taxonomy" id="1130410"/>
    <lineage>
        <taxon>Eukaryota</taxon>
        <taxon>Fungi</taxon>
        <taxon>Dikarya</taxon>
        <taxon>Ascomycota</taxon>
        <taxon>Pezizomycotina</taxon>
        <taxon>Dothideomycetes</taxon>
        <taxon>Dothideomycetes incertae sedis</taxon>
        <taxon>Botryosphaeriales</taxon>
        <taxon>Phyllostictaceae</taxon>
        <taxon>Phyllosticta</taxon>
    </lineage>
</organism>
<keyword evidence="3" id="KW-1185">Reference proteome</keyword>
<gene>
    <name evidence="2" type="ORF">IWX90DRAFT_222906</name>
</gene>
<sequence length="199" mass="21513">MAEHTCSAAQRPSARLWCTVIGTVSTSTWNGSWSCTLRASYPSGSRLGLHLFQAGKAGTLGRACQRQTSSPSDSEPAPSRCRGKAVRPIRGAPVGRGSDHRRRTTFPTSWLHRGGRIEQIVVLRVEESGDGCDSRSCSQRKNRNQSPTSTVGYGSGPPTIRGGEQHDPFSTSFGLRLEPCSWLALSACHLLTIKSAQFQ</sequence>
<reference evidence="2 3" key="1">
    <citation type="journal article" date="2022" name="G3 (Bethesda)">
        <title>Enemy or ally: a genomic approach to elucidate the lifestyle of Phyllosticta citrichinaensis.</title>
        <authorList>
            <person name="Buijs V.A."/>
            <person name="Groenewald J.Z."/>
            <person name="Haridas S."/>
            <person name="LaButti K.M."/>
            <person name="Lipzen A."/>
            <person name="Martin F.M."/>
            <person name="Barry K."/>
            <person name="Grigoriev I.V."/>
            <person name="Crous P.W."/>
            <person name="Seidl M.F."/>
        </authorList>
    </citation>
    <scope>NUCLEOTIDE SEQUENCE [LARGE SCALE GENOMIC DNA]</scope>
    <source>
        <strain evidence="2 3">CBS 129764</strain>
    </source>
</reference>
<name>A0ABR1XU48_9PEZI</name>
<proteinExistence type="predicted"/>
<evidence type="ECO:0000256" key="1">
    <source>
        <dbReference type="SAM" id="MobiDB-lite"/>
    </source>
</evidence>
<feature type="region of interest" description="Disordered" evidence="1">
    <location>
        <begin position="129"/>
        <end position="167"/>
    </location>
</feature>
<dbReference type="Proteomes" id="UP001456524">
    <property type="component" value="Unassembled WGS sequence"/>
</dbReference>
<evidence type="ECO:0000313" key="3">
    <source>
        <dbReference type="Proteomes" id="UP001456524"/>
    </source>
</evidence>
<dbReference type="EMBL" id="JBBWUH010000005">
    <property type="protein sequence ID" value="KAK8166763.1"/>
    <property type="molecule type" value="Genomic_DNA"/>
</dbReference>